<gene>
    <name evidence="1" type="ORF">S01H4_23225</name>
</gene>
<sequence length="48" mass="5814">MEVERLNVFDFKVILTEQEFNDIKEVSDFDNCAVEYILSDLFNYGFQW</sequence>
<protein>
    <submittedName>
        <fullName evidence="1">Uncharacterized protein</fullName>
    </submittedName>
</protein>
<reference evidence="1" key="1">
    <citation type="journal article" date="2014" name="Front. Microbiol.">
        <title>High frequency of phylogenetically diverse reductive dehalogenase-homologous genes in deep subseafloor sedimentary metagenomes.</title>
        <authorList>
            <person name="Kawai M."/>
            <person name="Futagami T."/>
            <person name="Toyoda A."/>
            <person name="Takaki Y."/>
            <person name="Nishi S."/>
            <person name="Hori S."/>
            <person name="Arai W."/>
            <person name="Tsubouchi T."/>
            <person name="Morono Y."/>
            <person name="Uchiyama I."/>
            <person name="Ito T."/>
            <person name="Fujiyama A."/>
            <person name="Inagaki F."/>
            <person name="Takami H."/>
        </authorList>
    </citation>
    <scope>NUCLEOTIDE SEQUENCE</scope>
    <source>
        <strain evidence="1">Expedition CK06-06</strain>
    </source>
</reference>
<dbReference type="EMBL" id="BART01010745">
    <property type="protein sequence ID" value="GAG90018.1"/>
    <property type="molecule type" value="Genomic_DNA"/>
</dbReference>
<organism evidence="1">
    <name type="scientific">marine sediment metagenome</name>
    <dbReference type="NCBI Taxonomy" id="412755"/>
    <lineage>
        <taxon>unclassified sequences</taxon>
        <taxon>metagenomes</taxon>
        <taxon>ecological metagenomes</taxon>
    </lineage>
</organism>
<evidence type="ECO:0000313" key="1">
    <source>
        <dbReference type="EMBL" id="GAG90018.1"/>
    </source>
</evidence>
<comment type="caution">
    <text evidence="1">The sequence shown here is derived from an EMBL/GenBank/DDBJ whole genome shotgun (WGS) entry which is preliminary data.</text>
</comment>
<name>X1C0Q0_9ZZZZ</name>
<proteinExistence type="predicted"/>
<accession>X1C0Q0</accession>
<dbReference type="AlphaFoldDB" id="X1C0Q0"/>